<organism evidence="4 5">
    <name type="scientific">Niallia alba</name>
    <dbReference type="NCBI Taxonomy" id="2729105"/>
    <lineage>
        <taxon>Bacteria</taxon>
        <taxon>Bacillati</taxon>
        <taxon>Bacillota</taxon>
        <taxon>Bacilli</taxon>
        <taxon>Bacillales</taxon>
        <taxon>Bacillaceae</taxon>
        <taxon>Niallia</taxon>
    </lineage>
</organism>
<feature type="domain" description="Sigma factor regulator C-terminal" evidence="2">
    <location>
        <begin position="182"/>
        <end position="352"/>
    </location>
</feature>
<dbReference type="InterPro" id="IPR025672">
    <property type="entry name" value="Sigma_reg_C_dom"/>
</dbReference>
<keyword evidence="5" id="KW-1185">Reference proteome</keyword>
<sequence>MEAEEMERDLEKVEQYLQVFEEAEMGNQEQAVTPMMDQKKQKKILRKGKWKARFQTAFTALGLIITFTIISSILTAVYYSWGTPDRTDVYRNIIDLTLTVTDPYGQFSGTSTNTKPYFGLEATTDIEKRVGDEIFKVGEYKTNFLFSMMSFPEKETEGIIPQQQPSFSFLSKETSPSEWNRLEKVKSGTVSSVYLSFSELLSTNEVFDHFKDRNLDIIWFAVDTGVEAKEEYGFEAIGFPSTPIWHDDDMITDSVEEEGNFWFSVESSSASSPEYTEGDSKILHQQFLKTLKFLEPYEKKAEKFHFGHLDLGKRLEYLEKHGVYHYGIVITGPTEEILKLKKESWINDIRIDEISFWNWNR</sequence>
<reference evidence="4 5" key="1">
    <citation type="submission" date="2020-04" db="EMBL/GenBank/DDBJ databases">
        <title>Bacillus sp. UniB3 isolated from commercial digestive syrup.</title>
        <authorList>
            <person name="Thorat V."/>
            <person name="Kirdat K."/>
            <person name="Tiwarekar B."/>
            <person name="Yadav A."/>
        </authorList>
    </citation>
    <scope>NUCLEOTIDE SEQUENCE [LARGE SCALE GENOMIC DNA]</scope>
    <source>
        <strain evidence="4 5">UniB3</strain>
    </source>
</reference>
<evidence type="ECO:0000313" key="5">
    <source>
        <dbReference type="Proteomes" id="UP000588491"/>
    </source>
</evidence>
<evidence type="ECO:0000259" key="3">
    <source>
        <dbReference type="Pfam" id="PF13800"/>
    </source>
</evidence>
<dbReference type="Proteomes" id="UP000588491">
    <property type="component" value="Unassembled WGS sequence"/>
</dbReference>
<feature type="transmembrane region" description="Helical" evidence="1">
    <location>
        <begin position="56"/>
        <end position="81"/>
    </location>
</feature>
<keyword evidence="1" id="KW-0812">Transmembrane</keyword>
<keyword evidence="1" id="KW-0472">Membrane</keyword>
<feature type="domain" description="Sigma factor regulator N-terminal" evidence="3">
    <location>
        <begin position="42"/>
        <end position="133"/>
    </location>
</feature>
<comment type="caution">
    <text evidence="4">The sequence shown here is derived from an EMBL/GenBank/DDBJ whole genome shotgun (WGS) entry which is preliminary data.</text>
</comment>
<name>A0A7Y0KC06_9BACI</name>
<accession>A0A7Y0KC06</accession>
<dbReference type="AlphaFoldDB" id="A0A7Y0KC06"/>
<protein>
    <submittedName>
        <fullName evidence="4">Uncharacterized protein</fullName>
    </submittedName>
</protein>
<keyword evidence="1" id="KW-1133">Transmembrane helix</keyword>
<dbReference type="Pfam" id="PF13800">
    <property type="entry name" value="Sigma_reg_N"/>
    <property type="match status" value="1"/>
</dbReference>
<evidence type="ECO:0000259" key="2">
    <source>
        <dbReference type="Pfam" id="PF13791"/>
    </source>
</evidence>
<dbReference type="InterPro" id="IPR029101">
    <property type="entry name" value="Sigma_reg_N"/>
</dbReference>
<proteinExistence type="predicted"/>
<evidence type="ECO:0000313" key="4">
    <source>
        <dbReference type="EMBL" id="NMO79673.1"/>
    </source>
</evidence>
<gene>
    <name evidence="4" type="ORF">HHU08_22345</name>
</gene>
<dbReference type="Pfam" id="PF13791">
    <property type="entry name" value="Sigma_reg_C"/>
    <property type="match status" value="1"/>
</dbReference>
<evidence type="ECO:0000256" key="1">
    <source>
        <dbReference type="SAM" id="Phobius"/>
    </source>
</evidence>
<dbReference type="EMBL" id="JABBPK010000001">
    <property type="protein sequence ID" value="NMO79673.1"/>
    <property type="molecule type" value="Genomic_DNA"/>
</dbReference>